<dbReference type="SUPFAM" id="SSF55729">
    <property type="entry name" value="Acyl-CoA N-acyltransferases (Nat)"/>
    <property type="match status" value="1"/>
</dbReference>
<comment type="caution">
    <text evidence="4">The sequence shown here is derived from an EMBL/GenBank/DDBJ whole genome shotgun (WGS) entry which is preliminary data.</text>
</comment>
<dbReference type="EMBL" id="RIBP01000001">
    <property type="protein sequence ID" value="TRZ40553.1"/>
    <property type="molecule type" value="Genomic_DNA"/>
</dbReference>
<name>A0A553SU83_NIACI</name>
<dbReference type="PANTHER" id="PTHR43420:SF12">
    <property type="entry name" value="N-ACETYLTRANSFERASE DOMAIN-CONTAINING PROTEIN"/>
    <property type="match status" value="1"/>
</dbReference>
<evidence type="ECO:0000313" key="5">
    <source>
        <dbReference type="Proteomes" id="UP000319837"/>
    </source>
</evidence>
<dbReference type="PROSITE" id="PS51186">
    <property type="entry name" value="GNAT"/>
    <property type="match status" value="1"/>
</dbReference>
<dbReference type="Proteomes" id="UP000319837">
    <property type="component" value="Unassembled WGS sequence"/>
</dbReference>
<dbReference type="Gene3D" id="3.40.630.30">
    <property type="match status" value="1"/>
</dbReference>
<sequence>MTNKQLIQKIEELSMNALPALQIQLYDGWIIRFAGGYTKRANSINPIYFSNQDVDFKIKTVEQMYRNKNLKVVYKMTKQVSPENLDLILDENSYVQDSLTSVQVLSLQDVQTELEHHAVVYKHLQDDWFCNFCKLNNVKKQDQLTLNAMLKNIIAEARYFQLKNEKSNEVVACGMCVLENDCIGLFDIVTSEQHRNKGYGYKLIQNILQWGQDNGAQLAYLQVMVNNSPAIKLYSKLGFKEAYQYWYRIKA</sequence>
<accession>A0A553SU83</accession>
<dbReference type="RefSeq" id="WP_185763941.1">
    <property type="nucleotide sequence ID" value="NZ_RIBP01000001.1"/>
</dbReference>
<keyword evidence="2" id="KW-0012">Acyltransferase</keyword>
<feature type="domain" description="N-acetyltransferase" evidence="3">
    <location>
        <begin position="119"/>
        <end position="251"/>
    </location>
</feature>
<evidence type="ECO:0000256" key="1">
    <source>
        <dbReference type="ARBA" id="ARBA00022679"/>
    </source>
</evidence>
<keyword evidence="1 4" id="KW-0808">Transferase</keyword>
<dbReference type="InterPro" id="IPR050680">
    <property type="entry name" value="YpeA/RimI_acetyltransf"/>
</dbReference>
<dbReference type="GO" id="GO:0016747">
    <property type="term" value="F:acyltransferase activity, transferring groups other than amino-acyl groups"/>
    <property type="evidence" value="ECO:0007669"/>
    <property type="project" value="InterPro"/>
</dbReference>
<gene>
    <name evidence="4" type="ORF">CEQ21_06525</name>
</gene>
<evidence type="ECO:0000259" key="3">
    <source>
        <dbReference type="PROSITE" id="PS51186"/>
    </source>
</evidence>
<protein>
    <submittedName>
        <fullName evidence="4">GNAT family N-acetyltransferase</fullName>
    </submittedName>
</protein>
<dbReference type="PANTHER" id="PTHR43420">
    <property type="entry name" value="ACETYLTRANSFERASE"/>
    <property type="match status" value="1"/>
</dbReference>
<dbReference type="InterPro" id="IPR000182">
    <property type="entry name" value="GNAT_dom"/>
</dbReference>
<evidence type="ECO:0000313" key="4">
    <source>
        <dbReference type="EMBL" id="TRZ40553.1"/>
    </source>
</evidence>
<evidence type="ECO:0000256" key="2">
    <source>
        <dbReference type="ARBA" id="ARBA00023315"/>
    </source>
</evidence>
<dbReference type="InterPro" id="IPR056935">
    <property type="entry name" value="Rv0428c-like_C"/>
</dbReference>
<dbReference type="CDD" id="cd04301">
    <property type="entry name" value="NAT_SF"/>
    <property type="match status" value="1"/>
</dbReference>
<dbReference type="Pfam" id="PF24553">
    <property type="entry name" value="Rv0428c_C"/>
    <property type="match status" value="1"/>
</dbReference>
<proteinExistence type="predicted"/>
<dbReference type="AlphaFoldDB" id="A0A553SU83"/>
<dbReference type="InterPro" id="IPR016181">
    <property type="entry name" value="Acyl_CoA_acyltransferase"/>
</dbReference>
<organism evidence="4 5">
    <name type="scientific">Niallia circulans</name>
    <name type="common">Bacillus circulans</name>
    <dbReference type="NCBI Taxonomy" id="1397"/>
    <lineage>
        <taxon>Bacteria</taxon>
        <taxon>Bacillati</taxon>
        <taxon>Bacillota</taxon>
        <taxon>Bacilli</taxon>
        <taxon>Bacillales</taxon>
        <taxon>Bacillaceae</taxon>
        <taxon>Niallia</taxon>
    </lineage>
</organism>
<reference evidence="5" key="1">
    <citation type="submission" date="2018-10" db="EMBL/GenBank/DDBJ databases">
        <title>FDA dAtabase for Regulatory Grade micrObial Sequences (FDA-ARGOS): Supporting development and validation of Infectious Disease Dx tests.</title>
        <authorList>
            <person name="Minogue T."/>
            <person name="Wolcott M."/>
            <person name="Wasieloski L."/>
            <person name="Aguilar W."/>
            <person name="Moore D."/>
            <person name="Tallon L."/>
            <person name="Sadzewicz L."/>
            <person name="Sengamalay N."/>
            <person name="Ott S."/>
            <person name="Godinez A."/>
            <person name="Nagaraj S."/>
            <person name="Vavikolanu K."/>
            <person name="Vyas G."/>
            <person name="Nadendla S."/>
            <person name="George J."/>
            <person name="Sichtig H."/>
        </authorList>
    </citation>
    <scope>NUCLEOTIDE SEQUENCE [LARGE SCALE GENOMIC DNA]</scope>
    <source>
        <strain evidence="5">FDAARGOS_343</strain>
    </source>
</reference>